<dbReference type="RefSeq" id="WP_120788544.1">
    <property type="nucleotide sequence ID" value="NZ_CP032624.1"/>
</dbReference>
<dbReference type="AlphaFoldDB" id="A0A387BL04"/>
<proteinExistence type="predicted"/>
<name>A0A387BL04_9MICO</name>
<keyword evidence="2" id="KW-0812">Transmembrane</keyword>
<dbReference type="InterPro" id="IPR000253">
    <property type="entry name" value="FHA_dom"/>
</dbReference>
<dbReference type="Proteomes" id="UP000275069">
    <property type="component" value="Chromosome"/>
</dbReference>
<dbReference type="OrthoDB" id="3637276at2"/>
<keyword evidence="1" id="KW-0597">Phosphoprotein</keyword>
<feature type="transmembrane region" description="Helical" evidence="2">
    <location>
        <begin position="73"/>
        <end position="94"/>
    </location>
</feature>
<feature type="transmembrane region" description="Helical" evidence="2">
    <location>
        <begin position="12"/>
        <end position="35"/>
    </location>
</feature>
<dbReference type="InterPro" id="IPR043739">
    <property type="entry name" value="DUF5684"/>
</dbReference>
<evidence type="ECO:0000259" key="3">
    <source>
        <dbReference type="PROSITE" id="PS50006"/>
    </source>
</evidence>
<gene>
    <name evidence="4" type="ORF">D7I44_05385</name>
</gene>
<keyword evidence="2" id="KW-1133">Transmembrane helix</keyword>
<sequence>MSPTDEQALSFALTGGATATLIVPLVISLAIWLVVVPLGLQGIFEALGVERSRAWIPFVNIATAYRLGGVSEYWLIALVIPVVSWLGAIMLFIASHRINRRLGRSGWYTVLAVVAWWVWALALGLQRRVDRTAAVEPVVWSAQRPPQAPLAIPAADDSTPPIDETPVSAAGFIAPLPGSMNTSADSAPEPSRAPQPIIDEQAVGPRLETIAAPVEEPPAEASAPPAPYVIDDDATIIRPVQANAASASGDHSDATVISPRRRARWWVQTSMGARVELTGASAILGRRPAAHPLYPGAQLVAVTDDALSVSATHAVLEFVGGEWQVTDLDSTNGVWLIDPRTSEETELGARNRARVTPQFMLGELGVKVVQGG</sequence>
<protein>
    <submittedName>
        <fullName evidence="4">FHA domain-containing protein</fullName>
    </submittedName>
</protein>
<dbReference type="CDD" id="cd00060">
    <property type="entry name" value="FHA"/>
    <property type="match status" value="1"/>
</dbReference>
<feature type="domain" description="FHA" evidence="3">
    <location>
        <begin position="282"/>
        <end position="341"/>
    </location>
</feature>
<dbReference type="Gene3D" id="2.60.200.20">
    <property type="match status" value="1"/>
</dbReference>
<feature type="transmembrane region" description="Helical" evidence="2">
    <location>
        <begin position="106"/>
        <end position="125"/>
    </location>
</feature>
<dbReference type="SUPFAM" id="SSF49879">
    <property type="entry name" value="SMAD/FHA domain"/>
    <property type="match status" value="1"/>
</dbReference>
<dbReference type="Pfam" id="PF00498">
    <property type="entry name" value="FHA"/>
    <property type="match status" value="1"/>
</dbReference>
<dbReference type="EMBL" id="CP032624">
    <property type="protein sequence ID" value="AYG03012.1"/>
    <property type="molecule type" value="Genomic_DNA"/>
</dbReference>
<evidence type="ECO:0000313" key="4">
    <source>
        <dbReference type="EMBL" id="AYG03012.1"/>
    </source>
</evidence>
<organism evidence="4 5">
    <name type="scientific">Gryllotalpicola protaetiae</name>
    <dbReference type="NCBI Taxonomy" id="2419771"/>
    <lineage>
        <taxon>Bacteria</taxon>
        <taxon>Bacillati</taxon>
        <taxon>Actinomycetota</taxon>
        <taxon>Actinomycetes</taxon>
        <taxon>Micrococcales</taxon>
        <taxon>Microbacteriaceae</taxon>
        <taxon>Gryllotalpicola</taxon>
    </lineage>
</organism>
<dbReference type="InterPro" id="IPR008984">
    <property type="entry name" value="SMAD_FHA_dom_sf"/>
</dbReference>
<dbReference type="Pfam" id="PF18936">
    <property type="entry name" value="DUF5684"/>
    <property type="match status" value="1"/>
</dbReference>
<evidence type="ECO:0000256" key="2">
    <source>
        <dbReference type="SAM" id="Phobius"/>
    </source>
</evidence>
<accession>A0A387BL04</accession>
<reference evidence="4 5" key="1">
    <citation type="submission" date="2018-09" db="EMBL/GenBank/DDBJ databases">
        <title>Genome sequencing of strain 2DFW10M-5.</title>
        <authorList>
            <person name="Heo J."/>
            <person name="Kim S.-J."/>
            <person name="Kwon S.-W."/>
        </authorList>
    </citation>
    <scope>NUCLEOTIDE SEQUENCE [LARGE SCALE GENOMIC DNA]</scope>
    <source>
        <strain evidence="4 5">2DFW10M-5</strain>
    </source>
</reference>
<evidence type="ECO:0000256" key="1">
    <source>
        <dbReference type="ARBA" id="ARBA00022553"/>
    </source>
</evidence>
<evidence type="ECO:0000313" key="5">
    <source>
        <dbReference type="Proteomes" id="UP000275069"/>
    </source>
</evidence>
<keyword evidence="5" id="KW-1185">Reference proteome</keyword>
<keyword evidence="2" id="KW-0472">Membrane</keyword>
<dbReference type="KEGG" id="gry:D7I44_05385"/>
<dbReference type="PROSITE" id="PS50006">
    <property type="entry name" value="FHA_DOMAIN"/>
    <property type="match status" value="1"/>
</dbReference>